<keyword evidence="1" id="KW-1133">Transmembrane helix</keyword>
<feature type="transmembrane region" description="Helical" evidence="1">
    <location>
        <begin position="118"/>
        <end position="139"/>
    </location>
</feature>
<reference evidence="2" key="1">
    <citation type="submission" date="2023-08" db="EMBL/GenBank/DDBJ databases">
        <authorList>
            <person name="Messyasz A."/>
            <person name="Mannisto M.K."/>
            <person name="Kerkhof L.J."/>
            <person name="Haggblom M."/>
        </authorList>
    </citation>
    <scope>NUCLEOTIDE SEQUENCE</scope>
    <source>
        <strain evidence="2">X5P6</strain>
    </source>
</reference>
<dbReference type="SUPFAM" id="SSF52518">
    <property type="entry name" value="Thiamin diphosphate-binding fold (THDP-binding)"/>
    <property type="match status" value="1"/>
</dbReference>
<keyword evidence="1" id="KW-0472">Membrane</keyword>
<reference evidence="2" key="2">
    <citation type="journal article" date="2024" name="Environ. Microbiol.">
        <title>Genome analysis and description of Tunturibacter gen. nov. expands the diversity of Terriglobia in tundra soils.</title>
        <authorList>
            <person name="Messyasz A."/>
            <person name="Mannisto M.K."/>
            <person name="Kerkhof L.J."/>
            <person name="Haggblom M.M."/>
        </authorList>
    </citation>
    <scope>NUCLEOTIDE SEQUENCE</scope>
    <source>
        <strain evidence="2">X5P6</strain>
    </source>
</reference>
<dbReference type="InterPro" id="IPR010699">
    <property type="entry name" value="DUF1275"/>
</dbReference>
<feature type="transmembrane region" description="Helical" evidence="1">
    <location>
        <begin position="67"/>
        <end position="83"/>
    </location>
</feature>
<proteinExistence type="predicted"/>
<dbReference type="EMBL" id="CP132942">
    <property type="protein sequence ID" value="XCB31299.1"/>
    <property type="molecule type" value="Genomic_DNA"/>
</dbReference>
<dbReference type="PANTHER" id="PTHR37314:SF4">
    <property type="entry name" value="UPF0700 TRANSMEMBRANE PROTEIN YOAK"/>
    <property type="match status" value="1"/>
</dbReference>
<dbReference type="AlphaFoldDB" id="A0AAU7ZJC4"/>
<sequence length="218" mass="23457">MSAGPVVDERNSLLRHFRLSITKTKGVGSMTYDTQPPEPWLYFALAVVGGYGDAASVILAKAFTGHVTGSLLLAAIAIAAHEWKSLAEHLSAVLFFLVGVVSSVVIERILITRPFLKTLPTVLGIEVILTSAAYLALAVRVAPRVEIFIICVSLALGIQNGAFQRTGGISVHMIPSPDHIGSVLKQAFDTPGPVLVGVHVDYRDIHKLFEEVNERSVH</sequence>
<accession>A0AAU7ZJC4</accession>
<feature type="transmembrane region" description="Helical" evidence="1">
    <location>
        <begin position="89"/>
        <end position="106"/>
    </location>
</feature>
<organism evidence="2">
    <name type="scientific">Tunturiibacter psychrotolerans</name>
    <dbReference type="NCBI Taxonomy" id="3069686"/>
    <lineage>
        <taxon>Bacteria</taxon>
        <taxon>Pseudomonadati</taxon>
        <taxon>Acidobacteriota</taxon>
        <taxon>Terriglobia</taxon>
        <taxon>Terriglobales</taxon>
        <taxon>Acidobacteriaceae</taxon>
        <taxon>Tunturiibacter</taxon>
    </lineage>
</organism>
<dbReference type="PANTHER" id="PTHR37314">
    <property type="entry name" value="SLR0142 PROTEIN"/>
    <property type="match status" value="1"/>
</dbReference>
<name>A0AAU7ZJC4_9BACT</name>
<gene>
    <name evidence="2" type="ORF">RBB77_12590</name>
</gene>
<dbReference type="RefSeq" id="WP_353062142.1">
    <property type="nucleotide sequence ID" value="NZ_CP132942.1"/>
</dbReference>
<evidence type="ECO:0000256" key="1">
    <source>
        <dbReference type="SAM" id="Phobius"/>
    </source>
</evidence>
<dbReference type="KEGG" id="tpsc:RBB77_12590"/>
<keyword evidence="1" id="KW-0812">Transmembrane</keyword>
<dbReference type="InterPro" id="IPR029061">
    <property type="entry name" value="THDP-binding"/>
</dbReference>
<dbReference type="Pfam" id="PF06912">
    <property type="entry name" value="DUF1275"/>
    <property type="match status" value="1"/>
</dbReference>
<protein>
    <submittedName>
        <fullName evidence="2">DUF1275 family protein</fullName>
    </submittedName>
</protein>
<evidence type="ECO:0000313" key="2">
    <source>
        <dbReference type="EMBL" id="XCB31299.1"/>
    </source>
</evidence>